<sequence length="109" mass="12641">MLFSKMSTFPPLFPSSPCPLLIYLLFSESSSSPSFSFLFFSLFKYFLFLPASSPSQNIPIPRYNTTQHNFDQFRVSFTKLGFPRLSSLLSLFPSFPKYQGFFHFQFTLS</sequence>
<dbReference type="AlphaFoldDB" id="A0A8D9EAU6"/>
<reference evidence="1" key="1">
    <citation type="submission" date="2021-05" db="EMBL/GenBank/DDBJ databases">
        <authorList>
            <person name="Alioto T."/>
            <person name="Alioto T."/>
            <person name="Gomez Garrido J."/>
        </authorList>
    </citation>
    <scope>NUCLEOTIDE SEQUENCE</scope>
</reference>
<organism evidence="1">
    <name type="scientific">Cacopsylla melanoneura</name>
    <dbReference type="NCBI Taxonomy" id="428564"/>
    <lineage>
        <taxon>Eukaryota</taxon>
        <taxon>Metazoa</taxon>
        <taxon>Ecdysozoa</taxon>
        <taxon>Arthropoda</taxon>
        <taxon>Hexapoda</taxon>
        <taxon>Insecta</taxon>
        <taxon>Pterygota</taxon>
        <taxon>Neoptera</taxon>
        <taxon>Paraneoptera</taxon>
        <taxon>Hemiptera</taxon>
        <taxon>Sternorrhyncha</taxon>
        <taxon>Psylloidea</taxon>
        <taxon>Psyllidae</taxon>
        <taxon>Psyllinae</taxon>
        <taxon>Cacopsylla</taxon>
    </lineage>
</organism>
<dbReference type="EMBL" id="HBUF01480103">
    <property type="protein sequence ID" value="CAG6744960.1"/>
    <property type="molecule type" value="Transcribed_RNA"/>
</dbReference>
<proteinExistence type="predicted"/>
<evidence type="ECO:0000313" key="1">
    <source>
        <dbReference type="EMBL" id="CAG6744960.1"/>
    </source>
</evidence>
<accession>A0A8D9EAU6</accession>
<name>A0A8D9EAU6_9HEMI</name>
<protein>
    <submittedName>
        <fullName evidence="1">Uncharacterized protein</fullName>
    </submittedName>
</protein>